<dbReference type="Proteomes" id="UP000828048">
    <property type="component" value="Chromosome 8"/>
</dbReference>
<comment type="caution">
    <text evidence="1">The sequence shown here is derived from an EMBL/GenBank/DDBJ whole genome shotgun (WGS) entry which is preliminary data.</text>
</comment>
<accession>A0ACB7YEM8</accession>
<proteinExistence type="predicted"/>
<dbReference type="EMBL" id="CM037158">
    <property type="protein sequence ID" value="KAH7851220.1"/>
    <property type="molecule type" value="Genomic_DNA"/>
</dbReference>
<protein>
    <submittedName>
        <fullName evidence="1">Uncharacterized protein</fullName>
    </submittedName>
</protein>
<keyword evidence="2" id="KW-1185">Reference proteome</keyword>
<organism evidence="1 2">
    <name type="scientific">Vaccinium darrowii</name>
    <dbReference type="NCBI Taxonomy" id="229202"/>
    <lineage>
        <taxon>Eukaryota</taxon>
        <taxon>Viridiplantae</taxon>
        <taxon>Streptophyta</taxon>
        <taxon>Embryophyta</taxon>
        <taxon>Tracheophyta</taxon>
        <taxon>Spermatophyta</taxon>
        <taxon>Magnoliopsida</taxon>
        <taxon>eudicotyledons</taxon>
        <taxon>Gunneridae</taxon>
        <taxon>Pentapetalae</taxon>
        <taxon>asterids</taxon>
        <taxon>Ericales</taxon>
        <taxon>Ericaceae</taxon>
        <taxon>Vaccinioideae</taxon>
        <taxon>Vaccinieae</taxon>
        <taxon>Vaccinium</taxon>
    </lineage>
</organism>
<evidence type="ECO:0000313" key="1">
    <source>
        <dbReference type="EMBL" id="KAH7851220.1"/>
    </source>
</evidence>
<reference evidence="1 2" key="1">
    <citation type="journal article" date="2021" name="Hortic Res">
        <title>High-quality reference genome and annotation aids understanding of berry development for evergreen blueberry (Vaccinium darrowii).</title>
        <authorList>
            <person name="Yu J."/>
            <person name="Hulse-Kemp A.M."/>
            <person name="Babiker E."/>
            <person name="Staton M."/>
        </authorList>
    </citation>
    <scope>NUCLEOTIDE SEQUENCE [LARGE SCALE GENOMIC DNA]</scope>
    <source>
        <strain evidence="2">cv. NJ 8807/NJ 8810</strain>
        <tissue evidence="1">Young leaf</tissue>
    </source>
</reference>
<gene>
    <name evidence="1" type="ORF">Vadar_008741</name>
</gene>
<evidence type="ECO:0000313" key="2">
    <source>
        <dbReference type="Proteomes" id="UP000828048"/>
    </source>
</evidence>
<sequence>MEGSDDHHLHRPNFPFQLLEKKDEEAASSSGYPSLSITNANETNANWSSNNNNNSSAQQQQQLQVVAAEPSKKPAPKRTSTKDRHTKVDGRGRRIRMPALCAARVFQLTRELGHKSDGETIEWLLQQAEPAVIAATGTGTIPANFTSLNISLRSSGSTMSIPSQLRSTYFNPNFSLPPPRSSNLSSTSTFLNFQSPNSLFQAKEESTSLDLTETEESMGRKRRAEQLEMAAQQQQQHQLGNYLLQSSAAGAMPAAASHASVPANFWMVANSGNQVISGDPIWTFPQMNNASALYRGTMSSGLHFMNFPTPVALLPGQQLGAGIGSSGGGGSGSGGGGGSSGGGGGGGISEGQFGLFAGLNPYRPTSISDSQPSGSHSHHGGDDRHDSASHHS</sequence>
<name>A0ACB7YEM8_9ERIC</name>